<reference evidence="2 3" key="1">
    <citation type="submission" date="2023-11" db="EMBL/GenBank/DDBJ databases">
        <title>Novel species in genus Nocardioides.</title>
        <authorList>
            <person name="Zhou H."/>
        </authorList>
    </citation>
    <scope>NUCLEOTIDE SEQUENCE [LARGE SCALE GENOMIC DNA]</scope>
    <source>
        <strain evidence="2 3">S-58</strain>
    </source>
</reference>
<dbReference type="GO" id="GO:0004497">
    <property type="term" value="F:monooxygenase activity"/>
    <property type="evidence" value="ECO:0007669"/>
    <property type="project" value="UniProtKB-KW"/>
</dbReference>
<accession>A0ABU5KCW2</accession>
<evidence type="ECO:0000313" key="2">
    <source>
        <dbReference type="EMBL" id="MDZ5662711.1"/>
    </source>
</evidence>
<dbReference type="SUPFAM" id="SSF51905">
    <property type="entry name" value="FAD/NAD(P)-binding domain"/>
    <property type="match status" value="1"/>
</dbReference>
<keyword evidence="2" id="KW-0503">Monooxygenase</keyword>
<feature type="domain" description="FAD-binding" evidence="1">
    <location>
        <begin position="4"/>
        <end position="346"/>
    </location>
</feature>
<name>A0ABU5KCW2_9ACTN</name>
<dbReference type="Proteomes" id="UP001291999">
    <property type="component" value="Unassembled WGS sequence"/>
</dbReference>
<dbReference type="EMBL" id="JAXQPW010000004">
    <property type="protein sequence ID" value="MDZ5662711.1"/>
    <property type="molecule type" value="Genomic_DNA"/>
</dbReference>
<evidence type="ECO:0000259" key="1">
    <source>
        <dbReference type="Pfam" id="PF01494"/>
    </source>
</evidence>
<gene>
    <name evidence="2" type="ORF">SFC79_13130</name>
</gene>
<proteinExistence type="predicted"/>
<dbReference type="PANTHER" id="PTHR42685:SF22">
    <property type="entry name" value="CONDITIONED MEDIUM FACTOR RECEPTOR 1"/>
    <property type="match status" value="1"/>
</dbReference>
<keyword evidence="2" id="KW-0560">Oxidoreductase</keyword>
<protein>
    <submittedName>
        <fullName evidence="2">FAD-dependent monooxygenase</fullName>
    </submittedName>
</protein>
<dbReference type="InterPro" id="IPR002938">
    <property type="entry name" value="FAD-bd"/>
</dbReference>
<evidence type="ECO:0000313" key="3">
    <source>
        <dbReference type="Proteomes" id="UP001291999"/>
    </source>
</evidence>
<sequence length="389" mass="41163">MRRYDVVVVGGRVAGASSAMLLARAGLSVALLDRGRRGSDTLSTHALMRGGALQLARWGVLEGLVAAGTPAVRRTVFRYADGEVTDVAIGPRAGVDALYAPRRHLLDRLLVEAAEEAGAHVLHETTVTSLRRGRTGRVAGVVARTRAGARVELAAGLTIGADGLRSRVAEQVGARALRQGRTSSAVLYRYVEDPWGDGYEWAYGDAAGSGLIPTNDGASCLFVATTPGRMRRLRRLGVERAFADLLGETGPAAVERAHDLGTVSPVRGWGGVPGFVRESGGPGWALVGDAGYFKDPITSHGITDALRDAELLAEQVLAAHAGAVAEQVALARYEGTRERLSRQLFEVTERVAAYDWDAPGIRSLLLQFSAAMGDEVEHLESLGRLDVAG</sequence>
<dbReference type="InterPro" id="IPR050407">
    <property type="entry name" value="Geranylgeranyl_reductase"/>
</dbReference>
<dbReference type="RefSeq" id="WP_172270517.1">
    <property type="nucleotide sequence ID" value="NZ_JAXQPW010000004.1"/>
</dbReference>
<dbReference type="PRINTS" id="PR00420">
    <property type="entry name" value="RNGMNOXGNASE"/>
</dbReference>
<dbReference type="InterPro" id="IPR036188">
    <property type="entry name" value="FAD/NAD-bd_sf"/>
</dbReference>
<dbReference type="PANTHER" id="PTHR42685">
    <property type="entry name" value="GERANYLGERANYL DIPHOSPHATE REDUCTASE"/>
    <property type="match status" value="1"/>
</dbReference>
<organism evidence="2 3">
    <name type="scientific">Nocardioides renjunii</name>
    <dbReference type="NCBI Taxonomy" id="3095075"/>
    <lineage>
        <taxon>Bacteria</taxon>
        <taxon>Bacillati</taxon>
        <taxon>Actinomycetota</taxon>
        <taxon>Actinomycetes</taxon>
        <taxon>Propionibacteriales</taxon>
        <taxon>Nocardioidaceae</taxon>
        <taxon>Nocardioides</taxon>
    </lineage>
</organism>
<keyword evidence="3" id="KW-1185">Reference proteome</keyword>
<comment type="caution">
    <text evidence="2">The sequence shown here is derived from an EMBL/GenBank/DDBJ whole genome shotgun (WGS) entry which is preliminary data.</text>
</comment>
<dbReference type="Gene3D" id="3.50.50.60">
    <property type="entry name" value="FAD/NAD(P)-binding domain"/>
    <property type="match status" value="1"/>
</dbReference>
<dbReference type="Pfam" id="PF01494">
    <property type="entry name" value="FAD_binding_3"/>
    <property type="match status" value="1"/>
</dbReference>